<dbReference type="InterPro" id="IPR051396">
    <property type="entry name" value="Bact_Antivir_Def_Nuclease"/>
</dbReference>
<dbReference type="Gene3D" id="3.40.50.150">
    <property type="entry name" value="Vaccinia Virus protein VP39"/>
    <property type="match status" value="1"/>
</dbReference>
<keyword evidence="3" id="KW-1185">Reference proteome</keyword>
<protein>
    <submittedName>
        <fullName evidence="2">AAA family ATPase</fullName>
    </submittedName>
</protein>
<feature type="domain" description="AAA+ ATPase" evidence="1">
    <location>
        <begin position="26"/>
        <end position="278"/>
    </location>
</feature>
<dbReference type="GO" id="GO:0005524">
    <property type="term" value="F:ATP binding"/>
    <property type="evidence" value="ECO:0007669"/>
    <property type="project" value="InterPro"/>
</dbReference>
<dbReference type="Pfam" id="PF13304">
    <property type="entry name" value="AAA_21"/>
    <property type="match status" value="1"/>
</dbReference>
<proteinExistence type="predicted"/>
<dbReference type="GO" id="GO:0016887">
    <property type="term" value="F:ATP hydrolysis activity"/>
    <property type="evidence" value="ECO:0007669"/>
    <property type="project" value="InterPro"/>
</dbReference>
<dbReference type="InterPro" id="IPR029063">
    <property type="entry name" value="SAM-dependent_MTases_sf"/>
</dbReference>
<dbReference type="SUPFAM" id="SSF53335">
    <property type="entry name" value="S-adenosyl-L-methionine-dependent methyltransferases"/>
    <property type="match status" value="1"/>
</dbReference>
<dbReference type="SMART" id="SM00382">
    <property type="entry name" value="AAA"/>
    <property type="match status" value="1"/>
</dbReference>
<gene>
    <name evidence="2" type="ORF">GRI91_06270</name>
</gene>
<comment type="caution">
    <text evidence="2">The sequence shown here is derived from an EMBL/GenBank/DDBJ whole genome shotgun (WGS) entry which is preliminary data.</text>
</comment>
<organism evidence="2 3">
    <name type="scientific">Altericroceibacterium endophyticum</name>
    <dbReference type="NCBI Taxonomy" id="1808508"/>
    <lineage>
        <taxon>Bacteria</taxon>
        <taxon>Pseudomonadati</taxon>
        <taxon>Pseudomonadota</taxon>
        <taxon>Alphaproteobacteria</taxon>
        <taxon>Sphingomonadales</taxon>
        <taxon>Erythrobacteraceae</taxon>
        <taxon>Altericroceibacterium</taxon>
    </lineage>
</organism>
<dbReference type="Proteomes" id="UP000438476">
    <property type="component" value="Unassembled WGS sequence"/>
</dbReference>
<sequence>MIESLTMPATAGINPILFPKPAPGNQGTVTVLCGPNGGGKSFILKTLVSLLNDDDEDNTLPARGWVLHKTGEAANFYRARHHATTMRSAGILGRTRAGSTIKETQPEKYARLIIFGALLASLPQLPKFDRHRWMVEPIYRQRQIGAVGAVDEEQGYWFGMGAPSFVSTFNSAVQGRLGLRVVKDGLELVLSQGEGASSPYPNWSDGQKSLFTILAVTEMLRPEVFVFDEIENFLHPALVSVLVQHLKQHCRQTILSTHHPHLVFGTIIDTVYYVERSERPGDLPQRLLKYHSQPAVQRRISLLSDDRSKLASLYRLFDVKDAALLATGAMVLDALDLEVHAALSGHFECGAVGAKSSVYVDRQSEQIGQLIRSFSPTPNVVLDWGAGIGRSLAELAKRVSVVPTDHHSWILYDPDPANEAPLARLAAAHDTVSVVHDRSSLTGIEAGVFLLTNVLHVLDPSAWCEAIEDGWNAIRHSGRGIILITEIYPLLAAESRAIPIPPNWVVGLFRELGFKATIRHFSSHGTESYCVAVSQPPSFLYSRDAILNIVVAHWEALKTQLIGEYEGMGHKLSMGDHQRLLNSAFGLARITSCLRAIESSTDRSSGKSVPTAI</sequence>
<dbReference type="CDD" id="cd00267">
    <property type="entry name" value="ABC_ATPase"/>
    <property type="match status" value="1"/>
</dbReference>
<evidence type="ECO:0000259" key="1">
    <source>
        <dbReference type="SMART" id="SM00382"/>
    </source>
</evidence>
<dbReference type="InterPro" id="IPR027417">
    <property type="entry name" value="P-loop_NTPase"/>
</dbReference>
<dbReference type="AlphaFoldDB" id="A0A6I4T5S1"/>
<dbReference type="InterPro" id="IPR003959">
    <property type="entry name" value="ATPase_AAA_core"/>
</dbReference>
<dbReference type="PANTHER" id="PTHR43581:SF3">
    <property type="entry name" value="AAA+ ATPASE DOMAIN-CONTAINING PROTEIN"/>
    <property type="match status" value="1"/>
</dbReference>
<dbReference type="InterPro" id="IPR003593">
    <property type="entry name" value="AAA+_ATPase"/>
</dbReference>
<name>A0A6I4T5S1_9SPHN</name>
<dbReference type="Gene3D" id="3.40.50.300">
    <property type="entry name" value="P-loop containing nucleotide triphosphate hydrolases"/>
    <property type="match status" value="1"/>
</dbReference>
<dbReference type="RefSeq" id="WP_160735753.1">
    <property type="nucleotide sequence ID" value="NZ_WTYT01000002.1"/>
</dbReference>
<accession>A0A6I4T5S1</accession>
<dbReference type="SUPFAM" id="SSF52540">
    <property type="entry name" value="P-loop containing nucleoside triphosphate hydrolases"/>
    <property type="match status" value="1"/>
</dbReference>
<evidence type="ECO:0000313" key="3">
    <source>
        <dbReference type="Proteomes" id="UP000438476"/>
    </source>
</evidence>
<dbReference type="OrthoDB" id="9789856at2"/>
<dbReference type="PANTHER" id="PTHR43581">
    <property type="entry name" value="ATP/GTP PHOSPHATASE"/>
    <property type="match status" value="1"/>
</dbReference>
<evidence type="ECO:0000313" key="2">
    <source>
        <dbReference type="EMBL" id="MXO65353.1"/>
    </source>
</evidence>
<dbReference type="EMBL" id="WTYT01000002">
    <property type="protein sequence ID" value="MXO65353.1"/>
    <property type="molecule type" value="Genomic_DNA"/>
</dbReference>
<reference evidence="2 3" key="1">
    <citation type="submission" date="2019-12" db="EMBL/GenBank/DDBJ databases">
        <title>Genomic-based taxomic classification of the family Erythrobacteraceae.</title>
        <authorList>
            <person name="Xu L."/>
        </authorList>
    </citation>
    <scope>NUCLEOTIDE SEQUENCE [LARGE SCALE GENOMIC DNA]</scope>
    <source>
        <strain evidence="2 3">LMG 29518</strain>
    </source>
</reference>